<keyword evidence="3" id="KW-1185">Reference proteome</keyword>
<feature type="compositionally biased region" description="Basic and acidic residues" evidence="1">
    <location>
        <begin position="60"/>
        <end position="79"/>
    </location>
</feature>
<evidence type="ECO:0000313" key="2">
    <source>
        <dbReference type="EMBL" id="MFE8701027.1"/>
    </source>
</evidence>
<name>A0ABW6KE92_9BACI</name>
<reference evidence="2 3" key="1">
    <citation type="submission" date="2024-08" db="EMBL/GenBank/DDBJ databases">
        <title>Two novel Cytobacillus novel species.</title>
        <authorList>
            <person name="Liu G."/>
        </authorList>
    </citation>
    <scope>NUCLEOTIDE SEQUENCE [LARGE SCALE GENOMIC DNA]</scope>
    <source>
        <strain evidence="2 3">FJAT-54145</strain>
    </source>
</reference>
<dbReference type="RefSeq" id="WP_389360784.1">
    <property type="nucleotide sequence ID" value="NZ_JBIACK010000004.1"/>
</dbReference>
<dbReference type="Proteomes" id="UP001601059">
    <property type="component" value="Unassembled WGS sequence"/>
</dbReference>
<evidence type="ECO:0000313" key="3">
    <source>
        <dbReference type="Proteomes" id="UP001601059"/>
    </source>
</evidence>
<dbReference type="EMBL" id="JBIACK010000004">
    <property type="protein sequence ID" value="MFE8701027.1"/>
    <property type="molecule type" value="Genomic_DNA"/>
</dbReference>
<evidence type="ECO:0000256" key="1">
    <source>
        <dbReference type="SAM" id="MobiDB-lite"/>
    </source>
</evidence>
<comment type="caution">
    <text evidence="2">The sequence shown here is derived from an EMBL/GenBank/DDBJ whole genome shotgun (WGS) entry which is preliminary data.</text>
</comment>
<sequence length="150" mass="16984">MELLGGIMIAVGIVGFLTTSVKKEKAPKNSTILDDDLLLLLATRKSSAPPVNRIKTSSYEPRKDTSFPKKDTSFSRKDTSFSPKPSMATARDWDTFREDMASVSREFQDQSIRIMDVDKELNKQLRVAQPKNHFGSAYDAFQAFEQPFRM</sequence>
<protein>
    <submittedName>
        <fullName evidence="2">Uncharacterized protein</fullName>
    </submittedName>
</protein>
<proteinExistence type="predicted"/>
<gene>
    <name evidence="2" type="ORF">ACFYKX_10400</name>
</gene>
<accession>A0ABW6KE92</accession>
<organism evidence="2 3">
    <name type="scientific">Cytobacillus spartinae</name>
    <dbReference type="NCBI Taxonomy" id="3299023"/>
    <lineage>
        <taxon>Bacteria</taxon>
        <taxon>Bacillati</taxon>
        <taxon>Bacillota</taxon>
        <taxon>Bacilli</taxon>
        <taxon>Bacillales</taxon>
        <taxon>Bacillaceae</taxon>
        <taxon>Cytobacillus</taxon>
    </lineage>
</organism>
<feature type="region of interest" description="Disordered" evidence="1">
    <location>
        <begin position="48"/>
        <end position="88"/>
    </location>
</feature>